<dbReference type="OrthoDB" id="1120368at2"/>
<comment type="caution">
    <text evidence="2">The sequence shown here is derived from an EMBL/GenBank/DDBJ whole genome shotgun (WGS) entry which is preliminary data.</text>
</comment>
<keyword evidence="3" id="KW-1185">Reference proteome</keyword>
<reference evidence="2 3" key="1">
    <citation type="submission" date="2019-02" db="EMBL/GenBank/DDBJ databases">
        <title>Genomic Encyclopedia of Type Strains, Phase IV (KMG-IV): sequencing the most valuable type-strain genomes for metagenomic binning, comparative biology and taxonomic classification.</title>
        <authorList>
            <person name="Goeker M."/>
        </authorList>
    </citation>
    <scope>NUCLEOTIDE SEQUENCE [LARGE SCALE GENOMIC DNA]</scope>
    <source>
        <strain evidence="2 3">DSM 28825</strain>
    </source>
</reference>
<name>A0A4Q7VLZ5_9BACT</name>
<dbReference type="RefSeq" id="WP_130307358.1">
    <property type="nucleotide sequence ID" value="NZ_SHKN01000001.1"/>
</dbReference>
<keyword evidence="1" id="KW-0732">Signal</keyword>
<dbReference type="AlphaFoldDB" id="A0A4Q7VLZ5"/>
<dbReference type="InterPro" id="IPR027829">
    <property type="entry name" value="DUF4625"/>
</dbReference>
<sequence length="148" mass="15604">MKILNYALALLFTLGMLSCGGGGGGSDETAPTVTFTSPSTNASAPTKITAGQTIIFTGSISDNKELKSITFTNLAEKTKSVSDFLADFNGKLNSKKPASGSVLDKSEYNVNFSIETLAGAPANEYTMTCTVMDNSDNPTTKTFYIKVE</sequence>
<protein>
    <submittedName>
        <fullName evidence="2">Uncharacterized protein DUF4625</fullName>
    </submittedName>
</protein>
<evidence type="ECO:0000313" key="2">
    <source>
        <dbReference type="EMBL" id="RZT97326.1"/>
    </source>
</evidence>
<accession>A0A4Q7VLZ5</accession>
<dbReference type="EMBL" id="SHKN01000001">
    <property type="protein sequence ID" value="RZT97326.1"/>
    <property type="molecule type" value="Genomic_DNA"/>
</dbReference>
<evidence type="ECO:0000313" key="3">
    <source>
        <dbReference type="Proteomes" id="UP000293562"/>
    </source>
</evidence>
<dbReference type="InterPro" id="IPR013783">
    <property type="entry name" value="Ig-like_fold"/>
</dbReference>
<dbReference type="Proteomes" id="UP000293562">
    <property type="component" value="Unassembled WGS sequence"/>
</dbReference>
<feature type="signal peptide" evidence="1">
    <location>
        <begin position="1"/>
        <end position="21"/>
    </location>
</feature>
<dbReference type="PROSITE" id="PS51257">
    <property type="entry name" value="PROKAR_LIPOPROTEIN"/>
    <property type="match status" value="1"/>
</dbReference>
<organism evidence="2 3">
    <name type="scientific">Ancylomarina subtilis</name>
    <dbReference type="NCBI Taxonomy" id="1639035"/>
    <lineage>
        <taxon>Bacteria</taxon>
        <taxon>Pseudomonadati</taxon>
        <taxon>Bacteroidota</taxon>
        <taxon>Bacteroidia</taxon>
        <taxon>Marinilabiliales</taxon>
        <taxon>Marinifilaceae</taxon>
        <taxon>Ancylomarina</taxon>
    </lineage>
</organism>
<feature type="chain" id="PRO_5021018237" evidence="1">
    <location>
        <begin position="22"/>
        <end position="148"/>
    </location>
</feature>
<proteinExistence type="predicted"/>
<dbReference type="Gene3D" id="2.60.40.10">
    <property type="entry name" value="Immunoglobulins"/>
    <property type="match status" value="1"/>
</dbReference>
<dbReference type="Pfam" id="PF15418">
    <property type="entry name" value="DUF4625"/>
    <property type="match status" value="1"/>
</dbReference>
<evidence type="ECO:0000256" key="1">
    <source>
        <dbReference type="SAM" id="SignalP"/>
    </source>
</evidence>
<gene>
    <name evidence="2" type="ORF">EV201_1993</name>
</gene>